<dbReference type="Proteomes" id="UP000011115">
    <property type="component" value="Unassembled WGS sequence"/>
</dbReference>
<reference evidence="2" key="1">
    <citation type="journal article" date="2011" name="Nature">
        <title>Genome sequence and analysis of the tuber crop potato.</title>
        <authorList>
            <consortium name="The Potato Genome Sequencing Consortium"/>
        </authorList>
    </citation>
    <scope>NUCLEOTIDE SEQUENCE [LARGE SCALE GENOMIC DNA]</scope>
    <source>
        <strain evidence="2">cv. DM1-3 516 R44</strain>
    </source>
</reference>
<dbReference type="InParanoid" id="M1DNY2"/>
<evidence type="ECO:0000313" key="2">
    <source>
        <dbReference type="Proteomes" id="UP000011115"/>
    </source>
</evidence>
<evidence type="ECO:0000313" key="1">
    <source>
        <dbReference type="EnsemblPlants" id="PGSC0003DMT400092029"/>
    </source>
</evidence>
<dbReference type="PaxDb" id="4113-PGSC0003DMT400092029"/>
<accession>M1DNY2</accession>
<protein>
    <submittedName>
        <fullName evidence="1">Uncharacterized protein</fullName>
    </submittedName>
</protein>
<reference evidence="1" key="2">
    <citation type="submission" date="2015-06" db="UniProtKB">
        <authorList>
            <consortium name="EnsemblPlants"/>
        </authorList>
    </citation>
    <scope>IDENTIFICATION</scope>
    <source>
        <strain evidence="1">DM1-3 516 R44</strain>
    </source>
</reference>
<sequence length="64" mass="7058">MAKIMTLLDILAKNVIGSAYSEVPTMTNRDEIRANVSAAKFEAETDEEQLGEHEKASYVDLADL</sequence>
<organism evidence="1 2">
    <name type="scientific">Solanum tuberosum</name>
    <name type="common">Potato</name>
    <dbReference type="NCBI Taxonomy" id="4113"/>
    <lineage>
        <taxon>Eukaryota</taxon>
        <taxon>Viridiplantae</taxon>
        <taxon>Streptophyta</taxon>
        <taxon>Embryophyta</taxon>
        <taxon>Tracheophyta</taxon>
        <taxon>Spermatophyta</taxon>
        <taxon>Magnoliopsida</taxon>
        <taxon>eudicotyledons</taxon>
        <taxon>Gunneridae</taxon>
        <taxon>Pentapetalae</taxon>
        <taxon>asterids</taxon>
        <taxon>lamiids</taxon>
        <taxon>Solanales</taxon>
        <taxon>Solanaceae</taxon>
        <taxon>Solanoideae</taxon>
        <taxon>Solaneae</taxon>
        <taxon>Solanum</taxon>
    </lineage>
</organism>
<keyword evidence="2" id="KW-1185">Reference proteome</keyword>
<dbReference type="AlphaFoldDB" id="M1DNY2"/>
<dbReference type="HOGENOM" id="CLU_2872110_0_0_1"/>
<dbReference type="Gramene" id="PGSC0003DMT400092029">
    <property type="protein sequence ID" value="PGSC0003DMT400092029"/>
    <property type="gene ID" value="PGSC0003DMG400041600"/>
</dbReference>
<dbReference type="EnsemblPlants" id="PGSC0003DMT400092029">
    <property type="protein sequence ID" value="PGSC0003DMT400092029"/>
    <property type="gene ID" value="PGSC0003DMG400041600"/>
</dbReference>
<name>M1DNY2_SOLTU</name>
<proteinExistence type="predicted"/>